<dbReference type="SUPFAM" id="SSF48179">
    <property type="entry name" value="6-phosphogluconate dehydrogenase C-terminal domain-like"/>
    <property type="match status" value="1"/>
</dbReference>
<feature type="binding site" evidence="16">
    <location>
        <begin position="8"/>
        <end position="13"/>
    </location>
    <ligand>
        <name>NAD(+)</name>
        <dbReference type="ChEBI" id="CHEBI:57540"/>
    </ligand>
</feature>
<evidence type="ECO:0000256" key="15">
    <source>
        <dbReference type="PIRSR" id="PIRSR000114-2"/>
    </source>
</evidence>
<protein>
    <recommendedName>
        <fullName evidence="11 13">Glycerol-3-phosphate dehydrogenase [NAD(P)+]</fullName>
        <ecNumber evidence="10 13">1.1.1.94</ecNumber>
    </recommendedName>
    <alternativeName>
        <fullName evidence="13">NAD(P)(+)-dependent glycerol-3-phosphate dehydrogenase</fullName>
    </alternativeName>
    <alternativeName>
        <fullName evidence="12 13">NAD(P)H-dependent dihydroxyacetone-phosphate reductase</fullName>
    </alternativeName>
</protein>
<dbReference type="PANTHER" id="PTHR11728">
    <property type="entry name" value="GLYCEROL-3-PHOSPHATE DEHYDROGENASE"/>
    <property type="match status" value="1"/>
</dbReference>
<evidence type="ECO:0000256" key="5">
    <source>
        <dbReference type="ARBA" id="ARBA00023027"/>
    </source>
</evidence>
<dbReference type="PIRSF" id="PIRSF000114">
    <property type="entry name" value="Glycerol-3-P_dh"/>
    <property type="match status" value="1"/>
</dbReference>
<evidence type="ECO:0000256" key="1">
    <source>
        <dbReference type="ARBA" id="ARBA00011009"/>
    </source>
</evidence>
<organism evidence="20 21">
    <name type="scientific">Hominimerdicola aceti</name>
    <dbReference type="NCBI Taxonomy" id="2981726"/>
    <lineage>
        <taxon>Bacteria</taxon>
        <taxon>Bacillati</taxon>
        <taxon>Bacillota</taxon>
        <taxon>Clostridia</taxon>
        <taxon>Eubacteriales</taxon>
        <taxon>Oscillospiraceae</taxon>
        <taxon>Hominimerdicola</taxon>
    </lineage>
</organism>
<dbReference type="EMBL" id="JAOQJZ010000001">
    <property type="protein sequence ID" value="MCU6704526.1"/>
    <property type="molecule type" value="Genomic_DNA"/>
</dbReference>
<proteinExistence type="inferred from homology"/>
<dbReference type="GO" id="GO:0051287">
    <property type="term" value="F:NAD binding"/>
    <property type="evidence" value="ECO:0007669"/>
    <property type="project" value="InterPro"/>
</dbReference>
<comment type="caution">
    <text evidence="13">Lacks conserved residue(s) required for the propagation of feature annotation.</text>
</comment>
<dbReference type="AlphaFoldDB" id="A0AAE3IGB5"/>
<reference evidence="20 21" key="1">
    <citation type="journal article" date="2021" name="ISME Commun">
        <title>Automated analysis of genomic sequences facilitates high-throughput and comprehensive description of bacteria.</title>
        <authorList>
            <person name="Hitch T.C.A."/>
        </authorList>
    </citation>
    <scope>NUCLEOTIDE SEQUENCE [LARGE SCALE GENOMIC DNA]</scope>
    <source>
        <strain evidence="20 21">Sanger_31</strain>
    </source>
</reference>
<dbReference type="NCBIfam" id="NF000942">
    <property type="entry name" value="PRK00094.1-4"/>
    <property type="match status" value="1"/>
</dbReference>
<dbReference type="InterPro" id="IPR036291">
    <property type="entry name" value="NAD(P)-bd_dom_sf"/>
</dbReference>
<keyword evidence="3 13" id="KW-0521">NADP</keyword>
<evidence type="ECO:0000256" key="2">
    <source>
        <dbReference type="ARBA" id="ARBA00022516"/>
    </source>
</evidence>
<feature type="binding site" evidence="13">
    <location>
        <position position="251"/>
    </location>
    <ligand>
        <name>sn-glycerol 3-phosphate</name>
        <dbReference type="ChEBI" id="CHEBI:57597"/>
    </ligand>
</feature>
<name>A0AAE3IGB5_9FIRM</name>
<dbReference type="GO" id="GO:0008654">
    <property type="term" value="P:phospholipid biosynthetic process"/>
    <property type="evidence" value="ECO:0007669"/>
    <property type="project" value="UniProtKB-KW"/>
</dbReference>
<comment type="pathway">
    <text evidence="13">Membrane lipid metabolism; glycerophospholipid metabolism.</text>
</comment>
<evidence type="ECO:0000256" key="4">
    <source>
        <dbReference type="ARBA" id="ARBA00023002"/>
    </source>
</evidence>
<evidence type="ECO:0000256" key="11">
    <source>
        <dbReference type="ARBA" id="ARBA00069372"/>
    </source>
</evidence>
<accession>A0AAE3IGB5</accession>
<dbReference type="InterPro" id="IPR006168">
    <property type="entry name" value="G3P_DH_NAD-dep"/>
</dbReference>
<evidence type="ECO:0000313" key="20">
    <source>
        <dbReference type="EMBL" id="MCU6704526.1"/>
    </source>
</evidence>
<dbReference type="GO" id="GO:0046168">
    <property type="term" value="P:glycerol-3-phosphate catabolic process"/>
    <property type="evidence" value="ECO:0007669"/>
    <property type="project" value="InterPro"/>
</dbReference>
<dbReference type="Proteomes" id="UP001208131">
    <property type="component" value="Unassembled WGS sequence"/>
</dbReference>
<dbReference type="Pfam" id="PF01210">
    <property type="entry name" value="NAD_Gly3P_dh_N"/>
    <property type="match status" value="1"/>
</dbReference>
<feature type="binding site" evidence="13">
    <location>
        <position position="277"/>
    </location>
    <ligand>
        <name>NADPH</name>
        <dbReference type="ChEBI" id="CHEBI:57783"/>
    </ligand>
</feature>
<feature type="binding site" evidence="13">
    <location>
        <position position="252"/>
    </location>
    <ligand>
        <name>sn-glycerol 3-phosphate</name>
        <dbReference type="ChEBI" id="CHEBI:57597"/>
    </ligand>
</feature>
<feature type="binding site" evidence="16">
    <location>
        <position position="82"/>
    </location>
    <ligand>
        <name>NAD(+)</name>
        <dbReference type="ChEBI" id="CHEBI:57540"/>
    </ligand>
</feature>
<feature type="binding site" evidence="13">
    <location>
        <position position="12"/>
    </location>
    <ligand>
        <name>NADPH</name>
        <dbReference type="ChEBI" id="CHEBI:57783"/>
    </ligand>
</feature>
<evidence type="ECO:0000256" key="13">
    <source>
        <dbReference type="HAMAP-Rule" id="MF_00394"/>
    </source>
</evidence>
<keyword evidence="21" id="KW-1185">Reference proteome</keyword>
<feature type="binding site" evidence="15">
    <location>
        <begin position="252"/>
        <end position="253"/>
    </location>
    <ligand>
        <name>substrate</name>
    </ligand>
</feature>
<evidence type="ECO:0000256" key="6">
    <source>
        <dbReference type="ARBA" id="ARBA00023098"/>
    </source>
</evidence>
<comment type="caution">
    <text evidence="20">The sequence shown here is derived from an EMBL/GenBank/DDBJ whole genome shotgun (WGS) entry which is preliminary data.</text>
</comment>
<feature type="domain" description="Glycerol-3-phosphate dehydrogenase NAD-dependent C-terminal" evidence="19">
    <location>
        <begin position="177"/>
        <end position="316"/>
    </location>
</feature>
<evidence type="ECO:0000259" key="18">
    <source>
        <dbReference type="Pfam" id="PF01210"/>
    </source>
</evidence>
<comment type="function">
    <text evidence="13">Catalyzes the reduction of the glycolytic intermediate dihydroxyacetone phosphate (DHAP) to sn-glycerol 3-phosphate (G3P), the key precursor for phospholipid synthesis.</text>
</comment>
<evidence type="ECO:0000259" key="19">
    <source>
        <dbReference type="Pfam" id="PF07479"/>
    </source>
</evidence>
<feature type="domain" description="Glycerol-3-phosphate dehydrogenase NAD-dependent N-terminal" evidence="18">
    <location>
        <begin position="4"/>
        <end position="156"/>
    </location>
</feature>
<evidence type="ECO:0000256" key="7">
    <source>
        <dbReference type="ARBA" id="ARBA00023209"/>
    </source>
</evidence>
<feature type="active site" description="Proton acceptor" evidence="13 14">
    <location>
        <position position="188"/>
    </location>
</feature>
<dbReference type="GO" id="GO:0005829">
    <property type="term" value="C:cytosol"/>
    <property type="evidence" value="ECO:0007669"/>
    <property type="project" value="TreeGrafter"/>
</dbReference>
<dbReference type="InterPro" id="IPR006109">
    <property type="entry name" value="G3P_DH_NAD-dep_C"/>
</dbReference>
<keyword evidence="5 13" id="KW-0520">NAD</keyword>
<evidence type="ECO:0000256" key="12">
    <source>
        <dbReference type="ARBA" id="ARBA00080511"/>
    </source>
</evidence>
<evidence type="ECO:0000256" key="10">
    <source>
        <dbReference type="ARBA" id="ARBA00066687"/>
    </source>
</evidence>
<keyword evidence="7 13" id="KW-0594">Phospholipid biosynthesis</keyword>
<feature type="binding site" evidence="13">
    <location>
        <position position="241"/>
    </location>
    <ligand>
        <name>sn-glycerol 3-phosphate</name>
        <dbReference type="ChEBI" id="CHEBI:57597"/>
    </ligand>
</feature>
<keyword evidence="6 13" id="KW-0443">Lipid metabolism</keyword>
<evidence type="ECO:0000256" key="8">
    <source>
        <dbReference type="ARBA" id="ARBA00023264"/>
    </source>
</evidence>
<dbReference type="PROSITE" id="PS00957">
    <property type="entry name" value="NAD_G3PDH"/>
    <property type="match status" value="1"/>
</dbReference>
<dbReference type="InterPro" id="IPR008927">
    <property type="entry name" value="6-PGluconate_DH-like_C_sf"/>
</dbReference>
<keyword evidence="13" id="KW-0963">Cytoplasm</keyword>
<dbReference type="Pfam" id="PF07479">
    <property type="entry name" value="NAD_Gly3P_dh_C"/>
    <property type="match status" value="1"/>
</dbReference>
<feature type="binding site" evidence="13">
    <location>
        <position position="133"/>
    </location>
    <ligand>
        <name>sn-glycerol 3-phosphate</name>
        <dbReference type="ChEBI" id="CHEBI:57597"/>
    </ligand>
</feature>
<evidence type="ECO:0000256" key="14">
    <source>
        <dbReference type="PIRSR" id="PIRSR000114-1"/>
    </source>
</evidence>
<dbReference type="PRINTS" id="PR00077">
    <property type="entry name" value="GPDHDRGNASE"/>
</dbReference>
<gene>
    <name evidence="13" type="primary">gpsA</name>
    <name evidence="20" type="ORF">OCV57_01130</name>
</gene>
<dbReference type="GO" id="GO:0005975">
    <property type="term" value="P:carbohydrate metabolic process"/>
    <property type="evidence" value="ECO:0007669"/>
    <property type="project" value="InterPro"/>
</dbReference>
<feature type="binding site" evidence="13">
    <location>
        <position position="252"/>
    </location>
    <ligand>
        <name>NADPH</name>
        <dbReference type="ChEBI" id="CHEBI:57783"/>
    </ligand>
</feature>
<dbReference type="InterPro" id="IPR011128">
    <property type="entry name" value="G3P_DH_NAD-dep_N"/>
</dbReference>
<dbReference type="GO" id="GO:0046167">
    <property type="term" value="P:glycerol-3-phosphate biosynthetic process"/>
    <property type="evidence" value="ECO:0007669"/>
    <property type="project" value="UniProtKB-UniRule"/>
</dbReference>
<comment type="subcellular location">
    <subcellularLocation>
        <location evidence="13">Cytoplasm</location>
    </subcellularLocation>
</comment>
<dbReference type="FunFam" id="3.40.50.720:FF:000019">
    <property type="entry name" value="Glycerol-3-phosphate dehydrogenase [NAD(P)+]"/>
    <property type="match status" value="1"/>
</dbReference>
<keyword evidence="8 13" id="KW-1208">Phospholipid metabolism</keyword>
<dbReference type="GO" id="GO:0047952">
    <property type="term" value="F:glycerol-3-phosphate dehydrogenase [NAD(P)+] activity"/>
    <property type="evidence" value="ECO:0007669"/>
    <property type="project" value="UniProtKB-UniRule"/>
</dbReference>
<dbReference type="SUPFAM" id="SSF51735">
    <property type="entry name" value="NAD(P)-binding Rossmann-fold domains"/>
    <property type="match status" value="1"/>
</dbReference>
<dbReference type="Gene3D" id="1.10.1040.10">
    <property type="entry name" value="N-(1-d-carboxylethyl)-l-norvaline Dehydrogenase, domain 2"/>
    <property type="match status" value="1"/>
</dbReference>
<dbReference type="FunFam" id="1.10.1040.10:FF:000001">
    <property type="entry name" value="Glycerol-3-phosphate dehydrogenase [NAD(P)+]"/>
    <property type="match status" value="1"/>
</dbReference>
<keyword evidence="2 13" id="KW-0444">Lipid biosynthesis</keyword>
<dbReference type="Gene3D" id="3.40.50.720">
    <property type="entry name" value="NAD(P)-binding Rossmann-like Domain"/>
    <property type="match status" value="1"/>
</dbReference>
<feature type="binding site" evidence="13">
    <location>
        <position position="188"/>
    </location>
    <ligand>
        <name>sn-glycerol 3-phosphate</name>
        <dbReference type="ChEBI" id="CHEBI:57597"/>
    </ligand>
</feature>
<keyword evidence="4 13" id="KW-0560">Oxidoreductase</keyword>
<dbReference type="GO" id="GO:0006650">
    <property type="term" value="P:glycerophospholipid metabolic process"/>
    <property type="evidence" value="ECO:0007669"/>
    <property type="project" value="UniProtKB-UniRule"/>
</dbReference>
<comment type="catalytic activity">
    <reaction evidence="9">
        <text>sn-glycerol 3-phosphate + NADP(+) = dihydroxyacetone phosphate + NADPH + H(+)</text>
        <dbReference type="Rhea" id="RHEA:11096"/>
        <dbReference type="ChEBI" id="CHEBI:15378"/>
        <dbReference type="ChEBI" id="CHEBI:57597"/>
        <dbReference type="ChEBI" id="CHEBI:57642"/>
        <dbReference type="ChEBI" id="CHEBI:57783"/>
        <dbReference type="ChEBI" id="CHEBI:58349"/>
        <dbReference type="EC" id="1.1.1.94"/>
    </reaction>
    <physiologicalReaction direction="right-to-left" evidence="9">
        <dbReference type="Rhea" id="RHEA:11098"/>
    </physiologicalReaction>
</comment>
<comment type="similarity">
    <text evidence="1 13 17">Belongs to the NAD-dependent glycerol-3-phosphate dehydrogenase family.</text>
</comment>
<feature type="binding site" evidence="13">
    <location>
        <position position="253"/>
    </location>
    <ligand>
        <name>sn-glycerol 3-phosphate</name>
        <dbReference type="ChEBI" id="CHEBI:57597"/>
    </ligand>
</feature>
<feature type="binding site" evidence="13">
    <location>
        <position position="135"/>
    </location>
    <ligand>
        <name>sn-glycerol 3-phosphate</name>
        <dbReference type="ChEBI" id="CHEBI:57597"/>
    </ligand>
</feature>
<sequence length="334" mass="35764">MADITILGSGGFGLALAIMCDNAGHKVTVWSKFQDEIDAIKRTGELKAKLPGVQVNKTIELTTDISCVKDKDMVILGIPSPFLREVCESVVPYLESRTIVVNTAKGLEGGSLKTMCCVARECFPNNHVAVLTGPSHAEEVARKVPTTVVTASDDREVSYYIQNTLSNDTFRVYVNDDVMGCEIGGSLKNVIALAAGVCDGLGLGDNTKAALMTRGIREISRLGVAMGAKLETFGGLSGIGDLIVTCCSMHSRNRRAGILIGKGVTPEEAVRQVGTVEGYVCTKNAWELSKRMGIEMPITEQLAKVLFEGETAANAIKNLMGRPNRNETESTFLS</sequence>
<dbReference type="HAMAP" id="MF_00394">
    <property type="entry name" value="NAD_Glyc3P_dehydrog"/>
    <property type="match status" value="1"/>
</dbReference>
<dbReference type="PANTHER" id="PTHR11728:SF1">
    <property type="entry name" value="GLYCEROL-3-PHOSPHATE DEHYDROGENASE [NAD(+)] 2, CHLOROPLASTIC"/>
    <property type="match status" value="1"/>
</dbReference>
<feature type="binding site" evidence="15">
    <location>
        <position position="105"/>
    </location>
    <ligand>
        <name>substrate</name>
    </ligand>
</feature>
<evidence type="ECO:0000256" key="9">
    <source>
        <dbReference type="ARBA" id="ARBA00052716"/>
    </source>
</evidence>
<keyword evidence="13" id="KW-0547">Nucleotide-binding</keyword>
<feature type="binding site" evidence="16">
    <location>
        <position position="137"/>
    </location>
    <ligand>
        <name>NAD(+)</name>
        <dbReference type="ChEBI" id="CHEBI:57540"/>
    </ligand>
</feature>
<evidence type="ECO:0000256" key="17">
    <source>
        <dbReference type="RuleBase" id="RU000437"/>
    </source>
</evidence>
<dbReference type="RefSeq" id="WP_267300238.1">
    <property type="nucleotide sequence ID" value="NZ_JAOQJZ010000001.1"/>
</dbReference>
<evidence type="ECO:0000313" key="21">
    <source>
        <dbReference type="Proteomes" id="UP001208131"/>
    </source>
</evidence>
<feature type="binding site" evidence="13">
    <location>
        <position position="105"/>
    </location>
    <ligand>
        <name>sn-glycerol 3-phosphate</name>
        <dbReference type="ChEBI" id="CHEBI:57597"/>
    </ligand>
</feature>
<evidence type="ECO:0000256" key="3">
    <source>
        <dbReference type="ARBA" id="ARBA00022857"/>
    </source>
</evidence>
<feature type="binding site" evidence="13">
    <location>
        <position position="105"/>
    </location>
    <ligand>
        <name>NADPH</name>
        <dbReference type="ChEBI" id="CHEBI:57783"/>
    </ligand>
</feature>
<feature type="binding site" evidence="16">
    <location>
        <position position="252"/>
    </location>
    <ligand>
        <name>NAD(+)</name>
        <dbReference type="ChEBI" id="CHEBI:57540"/>
    </ligand>
</feature>
<feature type="binding site" evidence="13">
    <location>
        <position position="137"/>
    </location>
    <ligand>
        <name>NADPH</name>
        <dbReference type="ChEBI" id="CHEBI:57783"/>
    </ligand>
</feature>
<dbReference type="EC" id="1.1.1.94" evidence="10 13"/>
<dbReference type="InterPro" id="IPR013328">
    <property type="entry name" value="6PGD_dom2"/>
</dbReference>
<feature type="binding site" evidence="13">
    <location>
        <position position="32"/>
    </location>
    <ligand>
        <name>NADPH</name>
        <dbReference type="ChEBI" id="CHEBI:57783"/>
    </ligand>
</feature>
<comment type="catalytic activity">
    <reaction evidence="13">
        <text>sn-glycerol 3-phosphate + NAD(+) = dihydroxyacetone phosphate + NADH + H(+)</text>
        <dbReference type="Rhea" id="RHEA:11092"/>
        <dbReference type="ChEBI" id="CHEBI:15378"/>
        <dbReference type="ChEBI" id="CHEBI:57540"/>
        <dbReference type="ChEBI" id="CHEBI:57597"/>
        <dbReference type="ChEBI" id="CHEBI:57642"/>
        <dbReference type="ChEBI" id="CHEBI:57945"/>
        <dbReference type="EC" id="1.1.1.94"/>
    </reaction>
</comment>
<dbReference type="NCBIfam" id="NF000940">
    <property type="entry name" value="PRK00094.1-2"/>
    <property type="match status" value="1"/>
</dbReference>
<evidence type="ECO:0000256" key="16">
    <source>
        <dbReference type="PIRSR" id="PIRSR000114-3"/>
    </source>
</evidence>